<reference evidence="4 5" key="1">
    <citation type="submission" date="2018-12" db="EMBL/GenBank/DDBJ databases">
        <authorList>
            <consortium name="Pathogen Informatics"/>
        </authorList>
    </citation>
    <scope>NUCLEOTIDE SEQUENCE [LARGE SCALE GENOMIC DNA]</scope>
    <source>
        <strain evidence="4 5">NCTC13489</strain>
    </source>
</reference>
<feature type="binding site" evidence="3">
    <location>
        <position position="69"/>
    </location>
    <ligand>
        <name>Mg(2+)</name>
        <dbReference type="ChEBI" id="CHEBI:18420"/>
        <label>1</label>
    </ligand>
</feature>
<keyword evidence="3" id="KW-0460">Magnesium</keyword>
<evidence type="ECO:0000256" key="3">
    <source>
        <dbReference type="PIRSR" id="PIRSR605502-1"/>
    </source>
</evidence>
<dbReference type="InterPro" id="IPR036705">
    <property type="entry name" value="Ribosyl_crysJ1_sf"/>
</dbReference>
<gene>
    <name evidence="4" type="primary">draG</name>
    <name evidence="4" type="ORF">NCTC13489_00040</name>
</gene>
<feature type="binding site" evidence="3">
    <location>
        <position position="283"/>
    </location>
    <ligand>
        <name>Mg(2+)</name>
        <dbReference type="ChEBI" id="CHEBI:18420"/>
        <label>1</label>
    </ligand>
</feature>
<dbReference type="GO" id="GO:0046872">
    <property type="term" value="F:metal ion binding"/>
    <property type="evidence" value="ECO:0007669"/>
    <property type="project" value="UniProtKB-KW"/>
</dbReference>
<keyword evidence="4" id="KW-0326">Glycosidase</keyword>
<proteinExistence type="inferred from homology"/>
<feature type="binding site" evidence="3">
    <location>
        <position position="71"/>
    </location>
    <ligand>
        <name>Mg(2+)</name>
        <dbReference type="ChEBI" id="CHEBI:18420"/>
        <label>1</label>
    </ligand>
</feature>
<evidence type="ECO:0000256" key="2">
    <source>
        <dbReference type="ARBA" id="ARBA00022801"/>
    </source>
</evidence>
<organism evidence="4 5">
    <name type="scientific">Kaistella antarctica</name>
    <dbReference type="NCBI Taxonomy" id="266748"/>
    <lineage>
        <taxon>Bacteria</taxon>
        <taxon>Pseudomonadati</taxon>
        <taxon>Bacteroidota</taxon>
        <taxon>Flavobacteriia</taxon>
        <taxon>Flavobacteriales</taxon>
        <taxon>Weeksellaceae</taxon>
        <taxon>Chryseobacterium group</taxon>
        <taxon>Kaistella</taxon>
    </lineage>
</organism>
<evidence type="ECO:0000313" key="5">
    <source>
        <dbReference type="Proteomes" id="UP000270036"/>
    </source>
</evidence>
<dbReference type="PANTHER" id="PTHR16222">
    <property type="entry name" value="ADP-RIBOSYLGLYCOHYDROLASE"/>
    <property type="match status" value="1"/>
</dbReference>
<dbReference type="GO" id="GO:0047407">
    <property type="term" value="F:ADP-ribosyl-[dinitrogen reductase] hydrolase activity"/>
    <property type="evidence" value="ECO:0007669"/>
    <property type="project" value="UniProtKB-EC"/>
</dbReference>
<name>A0A3S4VAV9_9FLAO</name>
<sequence length="330" mass="37119">MRLKFFIFEYSINNMEDLNYNIKSGLFGVAIGDALGVPVEFRSRETILQKPVTDMIGYGTYNLPPGTFSDDSSMTFCLAEALTHDFDLNRIGGNFVKWYHENFWTARGEVFDIGIATREAINQISNGEQPEFAGNTDASSNGNGSLMRILPLLFYIKDLPISERYEITKKVSSITHGHIRSVISCFYYLEFSREILLGKDKFEIYQKLQTEIPGFLNSLSINPHEISLFDRLLKDDISELAEHKILSSGYVLHSLEASIWCLLTTENYKDAILKAVNLGEDTDTTAAITGGPAGLLYGFDSIPESCMEQLARKEDIEDLAERLAEKLGKK</sequence>
<dbReference type="AlphaFoldDB" id="A0A3S4VAV9"/>
<comment type="similarity">
    <text evidence="1">Belongs to the ADP-ribosylglycohydrolase family.</text>
</comment>
<dbReference type="Gene3D" id="1.10.4080.10">
    <property type="entry name" value="ADP-ribosylation/Crystallin J1"/>
    <property type="match status" value="1"/>
</dbReference>
<feature type="binding site" evidence="3">
    <location>
        <position position="281"/>
    </location>
    <ligand>
        <name>Mg(2+)</name>
        <dbReference type="ChEBI" id="CHEBI:18420"/>
        <label>1</label>
    </ligand>
</feature>
<comment type="cofactor">
    <cofactor evidence="3">
        <name>Mg(2+)</name>
        <dbReference type="ChEBI" id="CHEBI:18420"/>
    </cofactor>
    <text evidence="3">Binds 2 magnesium ions per subunit.</text>
</comment>
<feature type="binding site" evidence="3">
    <location>
        <position position="284"/>
    </location>
    <ligand>
        <name>Mg(2+)</name>
        <dbReference type="ChEBI" id="CHEBI:18420"/>
        <label>1</label>
    </ligand>
</feature>
<dbReference type="EC" id="3.2.2.24" evidence="4"/>
<evidence type="ECO:0000256" key="1">
    <source>
        <dbReference type="ARBA" id="ARBA00010702"/>
    </source>
</evidence>
<dbReference type="PANTHER" id="PTHR16222:SF24">
    <property type="entry name" value="ADP-RIBOSYLHYDROLASE ARH3"/>
    <property type="match status" value="1"/>
</dbReference>
<accession>A0A3S4VAV9</accession>
<keyword evidence="3" id="KW-0479">Metal-binding</keyword>
<dbReference type="InterPro" id="IPR050792">
    <property type="entry name" value="ADP-ribosylglycohydrolase"/>
</dbReference>
<keyword evidence="2 4" id="KW-0378">Hydrolase</keyword>
<dbReference type="SUPFAM" id="SSF101478">
    <property type="entry name" value="ADP-ribosylglycohydrolase"/>
    <property type="match status" value="1"/>
</dbReference>
<protein>
    <submittedName>
        <fullName evidence="4">ADP-ribosyl-[dinitrogen reductase] glycohydrolase</fullName>
        <ecNumber evidence="4">3.2.2.24</ecNumber>
    </submittedName>
</protein>
<dbReference type="Pfam" id="PF03747">
    <property type="entry name" value="ADP_ribosyl_GH"/>
    <property type="match status" value="1"/>
</dbReference>
<dbReference type="InterPro" id="IPR005502">
    <property type="entry name" value="Ribosyl_crysJ1"/>
</dbReference>
<dbReference type="EMBL" id="LR134441">
    <property type="protein sequence ID" value="VEH94963.1"/>
    <property type="molecule type" value="Genomic_DNA"/>
</dbReference>
<dbReference type="STRING" id="266748.HY04_02940"/>
<dbReference type="KEGG" id="cant:NCTC13489_00040"/>
<feature type="binding site" evidence="3">
    <location>
        <position position="70"/>
    </location>
    <ligand>
        <name>Mg(2+)</name>
        <dbReference type="ChEBI" id="CHEBI:18420"/>
        <label>1</label>
    </ligand>
</feature>
<evidence type="ECO:0000313" key="4">
    <source>
        <dbReference type="EMBL" id="VEH94963.1"/>
    </source>
</evidence>
<dbReference type="Proteomes" id="UP000270036">
    <property type="component" value="Chromosome"/>
</dbReference>